<keyword evidence="2" id="KW-1185">Reference proteome</keyword>
<dbReference type="OrthoDB" id="9807923at2"/>
<sequence length="129" mass="14584">MRWSAWPEATGFTCRVDGDGTSPGSQIVFTDSKGVEQGRQTLVSANPGVIRNVMRNRGPRGRWVCPRVDFHIDPVAPARTRVSLAFEVEPPVPRIVKPLANRWLRRTIRPLHVKDLQQLKDLVEATHVR</sequence>
<evidence type="ECO:0000313" key="2">
    <source>
        <dbReference type="Proteomes" id="UP000239297"/>
    </source>
</evidence>
<comment type="caution">
    <text evidence="1">The sequence shown here is derived from an EMBL/GenBank/DDBJ whole genome shotgun (WGS) entry which is preliminary data.</text>
</comment>
<dbReference type="InterPro" id="IPR023393">
    <property type="entry name" value="START-like_dom_sf"/>
</dbReference>
<reference evidence="1 2" key="1">
    <citation type="journal article" date="2014" name="Int. J. Syst. Evol. Microbiol.">
        <title>Arthrobacter pityocampae sp. nov., isolated from Thaumetopoea pityocampa (Lep., Thaumetopoeidae).</title>
        <authorList>
            <person name="Ince I.A."/>
            <person name="Demirbag Z."/>
            <person name="Kati H."/>
        </authorList>
    </citation>
    <scope>NUCLEOTIDE SEQUENCE [LARGE SCALE GENOMIC DNA]</scope>
    <source>
        <strain evidence="1 2">Tp2</strain>
    </source>
</reference>
<dbReference type="AlphaFoldDB" id="A0A2S5J0L0"/>
<dbReference type="Gene3D" id="3.30.530.20">
    <property type="match status" value="1"/>
</dbReference>
<dbReference type="EMBL" id="PRKW01000001">
    <property type="protein sequence ID" value="PPB50376.1"/>
    <property type="molecule type" value="Genomic_DNA"/>
</dbReference>
<protein>
    <recommendedName>
        <fullName evidence="3">Polyketide cyclase</fullName>
    </recommendedName>
</protein>
<dbReference type="Proteomes" id="UP000239297">
    <property type="component" value="Unassembled WGS sequence"/>
</dbReference>
<name>A0A2S5J0L0_9MICC</name>
<dbReference type="RefSeq" id="WP_104119651.1">
    <property type="nucleotide sequence ID" value="NZ_PRKW01000001.1"/>
</dbReference>
<evidence type="ECO:0008006" key="3">
    <source>
        <dbReference type="Google" id="ProtNLM"/>
    </source>
</evidence>
<gene>
    <name evidence="1" type="ORF">C4K88_00185</name>
</gene>
<organism evidence="1 2">
    <name type="scientific">Arthrobacter pityocampae</name>
    <dbReference type="NCBI Taxonomy" id="547334"/>
    <lineage>
        <taxon>Bacteria</taxon>
        <taxon>Bacillati</taxon>
        <taxon>Actinomycetota</taxon>
        <taxon>Actinomycetes</taxon>
        <taxon>Micrococcales</taxon>
        <taxon>Micrococcaceae</taxon>
        <taxon>Arthrobacter</taxon>
    </lineage>
</organism>
<evidence type="ECO:0000313" key="1">
    <source>
        <dbReference type="EMBL" id="PPB50376.1"/>
    </source>
</evidence>
<dbReference type="SUPFAM" id="SSF55961">
    <property type="entry name" value="Bet v1-like"/>
    <property type="match status" value="1"/>
</dbReference>
<proteinExistence type="predicted"/>
<accession>A0A2S5J0L0</accession>